<gene>
    <name evidence="5" type="ORF">IQ217_16220</name>
</gene>
<dbReference type="CDD" id="cd02910">
    <property type="entry name" value="cupin_Yhhw_N"/>
    <property type="match status" value="1"/>
</dbReference>
<comment type="similarity">
    <text evidence="1 2">Belongs to the pirin family.</text>
</comment>
<proteinExistence type="inferred from homology"/>
<feature type="domain" description="Quercetin 2,3-dioxygenase C-terminal cupin" evidence="4">
    <location>
        <begin position="146"/>
        <end position="231"/>
    </location>
</feature>
<dbReference type="CDD" id="cd20311">
    <property type="entry name" value="cupin_Yhhw_C"/>
    <property type="match status" value="1"/>
</dbReference>
<dbReference type="Gene3D" id="2.60.120.10">
    <property type="entry name" value="Jelly Rolls"/>
    <property type="match status" value="2"/>
</dbReference>
<dbReference type="Pfam" id="PF02678">
    <property type="entry name" value="Pirin"/>
    <property type="match status" value="1"/>
</dbReference>
<evidence type="ECO:0000313" key="6">
    <source>
        <dbReference type="Proteomes" id="UP000658720"/>
    </source>
</evidence>
<dbReference type="SUPFAM" id="SSF51182">
    <property type="entry name" value="RmlC-like cupins"/>
    <property type="match status" value="1"/>
</dbReference>
<dbReference type="InterPro" id="IPR012093">
    <property type="entry name" value="Pirin"/>
</dbReference>
<accession>A0ABR9VYA4</accession>
<keyword evidence="6" id="KW-1185">Reference proteome</keyword>
<dbReference type="PIRSF" id="PIRSF006232">
    <property type="entry name" value="Pirin"/>
    <property type="match status" value="1"/>
</dbReference>
<dbReference type="InterPro" id="IPR003829">
    <property type="entry name" value="Pirin_N_dom"/>
</dbReference>
<name>A0ABR9VYA4_9SYNC</name>
<evidence type="ECO:0000313" key="5">
    <source>
        <dbReference type="EMBL" id="MBE9255353.1"/>
    </source>
</evidence>
<organism evidence="5 6">
    <name type="scientific">Synechocystis salina LEGE 00031</name>
    <dbReference type="NCBI Taxonomy" id="1828736"/>
    <lineage>
        <taxon>Bacteria</taxon>
        <taxon>Bacillati</taxon>
        <taxon>Cyanobacteriota</taxon>
        <taxon>Cyanophyceae</taxon>
        <taxon>Synechococcales</taxon>
        <taxon>Merismopediaceae</taxon>
        <taxon>Synechocystis</taxon>
    </lineage>
</organism>
<dbReference type="InterPro" id="IPR011051">
    <property type="entry name" value="RmlC_Cupin_sf"/>
</dbReference>
<dbReference type="RefSeq" id="WP_194020744.1">
    <property type="nucleotide sequence ID" value="NZ_JADEVV010000059.1"/>
</dbReference>
<evidence type="ECO:0000259" key="3">
    <source>
        <dbReference type="Pfam" id="PF02678"/>
    </source>
</evidence>
<evidence type="ECO:0000256" key="2">
    <source>
        <dbReference type="RuleBase" id="RU003457"/>
    </source>
</evidence>
<protein>
    <submittedName>
        <fullName evidence="5">Pirin family protein</fullName>
    </submittedName>
</protein>
<comment type="caution">
    <text evidence="5">The sequence shown here is derived from an EMBL/GenBank/DDBJ whole genome shotgun (WGS) entry which is preliminary data.</text>
</comment>
<dbReference type="PANTHER" id="PTHR43212">
    <property type="entry name" value="QUERCETIN 2,3-DIOXYGENASE"/>
    <property type="match status" value="1"/>
</dbReference>
<reference evidence="5 6" key="1">
    <citation type="submission" date="2020-10" db="EMBL/GenBank/DDBJ databases">
        <authorList>
            <person name="Castelo-Branco R."/>
            <person name="Eusebio N."/>
            <person name="Adriana R."/>
            <person name="Vieira A."/>
            <person name="Brugerolle De Fraissinette N."/>
            <person name="Rezende De Castro R."/>
            <person name="Schneider M.P."/>
            <person name="Vasconcelos V."/>
            <person name="Leao P.N."/>
        </authorList>
    </citation>
    <scope>NUCLEOTIDE SEQUENCE [LARGE SCALE GENOMIC DNA]</scope>
    <source>
        <strain evidence="5 6">LEGE 00031</strain>
    </source>
</reference>
<dbReference type="InterPro" id="IPR041602">
    <property type="entry name" value="Quercetinase_C"/>
</dbReference>
<sequence>MITLRPSEARGRGKLDWLDSYFSFSFSHYYDPAHINFSNLRVINEDYIAPGKGFATHGHQDMEIITYVLEGELKHQDSIGNGSIIRPGDVQRMSAGTGILHSEFNPSPDQSVHLLQIWITPNQLGVEPSYEQKFFSTEDKQGKLRLVASPDGRDGSVTIHQDAYVYASVLGKGETISYSLSNRQAWLQIVRGHLTLNGKTFKTGDGAGISGEQTITFTGQEGATEFLLFDLP</sequence>
<evidence type="ECO:0000256" key="1">
    <source>
        <dbReference type="ARBA" id="ARBA00008416"/>
    </source>
</evidence>
<feature type="domain" description="Pirin N-terminal" evidence="3">
    <location>
        <begin position="10"/>
        <end position="119"/>
    </location>
</feature>
<dbReference type="InterPro" id="IPR014710">
    <property type="entry name" value="RmlC-like_jellyroll"/>
</dbReference>
<dbReference type="Pfam" id="PF17954">
    <property type="entry name" value="Pirin_C_2"/>
    <property type="match status" value="1"/>
</dbReference>
<dbReference type="EMBL" id="JADEVV010000059">
    <property type="protein sequence ID" value="MBE9255353.1"/>
    <property type="molecule type" value="Genomic_DNA"/>
</dbReference>
<evidence type="ECO:0000259" key="4">
    <source>
        <dbReference type="Pfam" id="PF17954"/>
    </source>
</evidence>
<dbReference type="Proteomes" id="UP000658720">
    <property type="component" value="Unassembled WGS sequence"/>
</dbReference>
<dbReference type="PANTHER" id="PTHR43212:SF3">
    <property type="entry name" value="QUERCETIN 2,3-DIOXYGENASE"/>
    <property type="match status" value="1"/>
</dbReference>